<proteinExistence type="predicted"/>
<evidence type="ECO:0000313" key="7">
    <source>
        <dbReference type="Proteomes" id="UP000076632"/>
    </source>
</evidence>
<keyword evidence="2" id="KW-0812">Transmembrane</keyword>
<dbReference type="InterPro" id="IPR055011">
    <property type="entry name" value="Tag1_C"/>
</dbReference>
<dbReference type="PANTHER" id="PTHR35895:SF3">
    <property type="entry name" value="PRE-RRNA PROCESSING PROTEIN"/>
    <property type="match status" value="1"/>
</dbReference>
<dbReference type="Pfam" id="PF26150">
    <property type="entry name" value="LEA-2_4"/>
    <property type="match status" value="1"/>
</dbReference>
<name>A0A165J4T7_XYLHT</name>
<organism evidence="6 7">
    <name type="scientific">Xylona heveae (strain CBS 132557 / TC161)</name>
    <dbReference type="NCBI Taxonomy" id="1328760"/>
    <lineage>
        <taxon>Eukaryota</taxon>
        <taxon>Fungi</taxon>
        <taxon>Dikarya</taxon>
        <taxon>Ascomycota</taxon>
        <taxon>Pezizomycotina</taxon>
        <taxon>Xylonomycetes</taxon>
        <taxon>Xylonales</taxon>
        <taxon>Xylonaceae</taxon>
        <taxon>Xylona</taxon>
    </lineage>
</organism>
<evidence type="ECO:0008006" key="8">
    <source>
        <dbReference type="Google" id="ProtNLM"/>
    </source>
</evidence>
<evidence type="ECO:0000259" key="5">
    <source>
        <dbReference type="Pfam" id="PF26153"/>
    </source>
</evidence>
<evidence type="ECO:0000256" key="2">
    <source>
        <dbReference type="SAM" id="Phobius"/>
    </source>
</evidence>
<dbReference type="PANTHER" id="PTHR35895">
    <property type="entry name" value="CHROMOSOME 16, WHOLE GENOME SHOTGUN SEQUENCE"/>
    <property type="match status" value="1"/>
</dbReference>
<protein>
    <recommendedName>
        <fullName evidence="8">Pre-rRNA processing protein</fullName>
    </recommendedName>
</protein>
<sequence>MNEDNISPERGDEQLSNNDNPSKRPQSSSSSTLTGRSRPSESSNESTPLLARERGQQQDDASSSSVANRAAAALLSLQGRFQTSRGKSRRWPTIIALCILCALVVVIMVVGFFTPRAMQEYAETAMIFEPTNLSIDSFTSSGVRARIQGDFVLDASRVHKKAIRDLGRAGTWIARKAESGPTVVEVYFPKYGDLALGKATVPRIVFNLRNGRTTHIDFLTDIEPGESEILSRVAKDWLDDRLSQLEVKGKADVKLKSGIFKLGTQQISTTLTFQDDDVPEIPNVHVDHLEIREISTPKSSKGMSANVSLKISNNYPVKFTVPPLGFNILVPNCVPSEPYIMVAHATTESIMIEPRQPVHVNASGVVRELPDTLTSTCPSSHSSPLDLLLTGYLKGQKTTLYVRGSETGLDTTPPWIAELISSVTVPIPFPEHSFKDLIKNFSLENVHINLPDPFAEPDTPEARPKLSAVVKAVVTVPDVVNFPLNVSSVRAGAEIFYHGKELGILDLHKWQEANSSSVIDERNNTNLQIESIVNDAPLEITNEDTFAELMQKLIFQKQEAILTVAADVDVKVDTVLGQLTMKRIPAKGSIPIKPIAGKGLESFAPKVGSLKILETTESSLSLQASVNFTNPTNYSAAIPFVDFEFLSNGTMLGHATAKNILIVPGSNENVVVEALWAPATSGGPEGEKVGKELLSQYISGYNTTVTLRAHEGSIPAQPTLGKALSSLEIDIQSPRLRAPKTPDDGDDDGEDDQGPKFIKDATMHLLTSTATFVLLSPLPHTTLYITHIDATAFYNHTEPVGRIVYNYPIAIPPGISQTPRLPVTWNLNSVGYDAVRRTLGGSLKLDAKAVLGVRIGEWGTTVWFQGGGIGAKIRL</sequence>
<dbReference type="EMBL" id="KV407455">
    <property type="protein sequence ID" value="KZF25733.1"/>
    <property type="molecule type" value="Genomic_DNA"/>
</dbReference>
<keyword evidence="7" id="KW-1185">Reference proteome</keyword>
<dbReference type="Pfam" id="PF26174">
    <property type="entry name" value="LEA-2_1"/>
    <property type="match status" value="1"/>
</dbReference>
<dbReference type="Gene3D" id="2.60.40.1820">
    <property type="match status" value="1"/>
</dbReference>
<reference evidence="6 7" key="1">
    <citation type="journal article" date="2016" name="Fungal Biol.">
        <title>The genome of Xylona heveae provides a window into fungal endophytism.</title>
        <authorList>
            <person name="Gazis R."/>
            <person name="Kuo A."/>
            <person name="Riley R."/>
            <person name="LaButti K."/>
            <person name="Lipzen A."/>
            <person name="Lin J."/>
            <person name="Amirebrahimi M."/>
            <person name="Hesse C.N."/>
            <person name="Spatafora J.W."/>
            <person name="Henrissat B."/>
            <person name="Hainaut M."/>
            <person name="Grigoriev I.V."/>
            <person name="Hibbett D.S."/>
        </authorList>
    </citation>
    <scope>NUCLEOTIDE SEQUENCE [LARGE SCALE GENOMIC DNA]</scope>
    <source>
        <strain evidence="6 7">TC161</strain>
    </source>
</reference>
<dbReference type="InParanoid" id="A0A165J4T7"/>
<evidence type="ECO:0000313" key="6">
    <source>
        <dbReference type="EMBL" id="KZF25733.1"/>
    </source>
</evidence>
<keyword evidence="2" id="KW-1133">Transmembrane helix</keyword>
<dbReference type="OMA" id="HYNITKL"/>
<feature type="transmembrane region" description="Helical" evidence="2">
    <location>
        <begin position="94"/>
        <end position="113"/>
    </location>
</feature>
<evidence type="ECO:0000259" key="4">
    <source>
        <dbReference type="Pfam" id="PF26150"/>
    </source>
</evidence>
<feature type="region of interest" description="Disordered" evidence="1">
    <location>
        <begin position="1"/>
        <end position="65"/>
    </location>
</feature>
<dbReference type="Pfam" id="PF22786">
    <property type="entry name" value="Tag1_C"/>
    <property type="match status" value="1"/>
</dbReference>
<dbReference type="Proteomes" id="UP000076632">
    <property type="component" value="Unassembled WGS sequence"/>
</dbReference>
<dbReference type="InterPro" id="IPR059065">
    <property type="entry name" value="Ig_Tag1-like_4th"/>
</dbReference>
<feature type="domain" description="Tag1-like fourth Ig-like" evidence="4">
    <location>
        <begin position="605"/>
        <end position="719"/>
    </location>
</feature>
<accession>A0A165J4T7</accession>
<feature type="region of interest" description="Disordered" evidence="1">
    <location>
        <begin position="733"/>
        <end position="756"/>
    </location>
</feature>
<dbReference type="Pfam" id="PF26153">
    <property type="entry name" value="LEA-2L_5"/>
    <property type="match status" value="1"/>
</dbReference>
<dbReference type="GeneID" id="28900985"/>
<dbReference type="OrthoDB" id="5596576at2759"/>
<feature type="domain" description="Tag1-like fifth Ig-like" evidence="5">
    <location>
        <begin position="751"/>
        <end position="863"/>
    </location>
</feature>
<dbReference type="InterPro" id="IPR046368">
    <property type="entry name" value="Tag1"/>
</dbReference>
<dbReference type="AlphaFoldDB" id="A0A165J4T7"/>
<evidence type="ECO:0000256" key="1">
    <source>
        <dbReference type="SAM" id="MobiDB-lite"/>
    </source>
</evidence>
<dbReference type="STRING" id="1328760.A0A165J4T7"/>
<dbReference type="GO" id="GO:0000329">
    <property type="term" value="C:fungal-type vacuole membrane"/>
    <property type="evidence" value="ECO:0007669"/>
    <property type="project" value="InterPro"/>
</dbReference>
<feature type="compositionally biased region" description="Low complexity" evidence="1">
    <location>
        <begin position="23"/>
        <end position="37"/>
    </location>
</feature>
<feature type="domain" description="Tag1 C-terminal" evidence="3">
    <location>
        <begin position="481"/>
        <end position="593"/>
    </location>
</feature>
<dbReference type="RefSeq" id="XP_018191288.1">
    <property type="nucleotide sequence ID" value="XM_018335848.1"/>
</dbReference>
<dbReference type="InterPro" id="IPR059066">
    <property type="entry name" value="Ig_Tag1-like_5th"/>
</dbReference>
<keyword evidence="2" id="KW-0472">Membrane</keyword>
<gene>
    <name evidence="6" type="ORF">L228DRAFT_280953</name>
</gene>
<evidence type="ECO:0000259" key="3">
    <source>
        <dbReference type="Pfam" id="PF22786"/>
    </source>
</evidence>